<keyword evidence="3" id="KW-0805">Transcription regulation</keyword>
<dbReference type="CDD" id="cd12148">
    <property type="entry name" value="fungal_TF_MHR"/>
    <property type="match status" value="1"/>
</dbReference>
<dbReference type="GO" id="GO:0006351">
    <property type="term" value="P:DNA-templated transcription"/>
    <property type="evidence" value="ECO:0007669"/>
    <property type="project" value="InterPro"/>
</dbReference>
<dbReference type="PANTHER" id="PTHR31313:SF86">
    <property type="entry name" value="ZN(2)-C6 FUNGAL-TYPE DOMAIN-CONTAINING PROTEIN"/>
    <property type="match status" value="1"/>
</dbReference>
<evidence type="ECO:0000256" key="2">
    <source>
        <dbReference type="ARBA" id="ARBA00022833"/>
    </source>
</evidence>
<dbReference type="EMBL" id="RSCD01000023">
    <property type="protein sequence ID" value="RSH83780.1"/>
    <property type="molecule type" value="Genomic_DNA"/>
</dbReference>
<feature type="region of interest" description="Disordered" evidence="7">
    <location>
        <begin position="140"/>
        <end position="168"/>
    </location>
</feature>
<evidence type="ECO:0000256" key="1">
    <source>
        <dbReference type="ARBA" id="ARBA00022723"/>
    </source>
</evidence>
<dbReference type="InterPro" id="IPR051615">
    <property type="entry name" value="Transcr_Regulatory_Elem"/>
</dbReference>
<dbReference type="SMART" id="SM00906">
    <property type="entry name" value="Fungal_trans"/>
    <property type="match status" value="1"/>
</dbReference>
<dbReference type="PANTHER" id="PTHR31313">
    <property type="entry name" value="TY1 ENHANCER ACTIVATOR"/>
    <property type="match status" value="1"/>
</dbReference>
<dbReference type="Proteomes" id="UP000279259">
    <property type="component" value="Unassembled WGS sequence"/>
</dbReference>
<dbReference type="STRING" id="1890683.A0A427XY67"/>
<keyword evidence="6" id="KW-0539">Nucleus</keyword>
<evidence type="ECO:0000256" key="6">
    <source>
        <dbReference type="ARBA" id="ARBA00023242"/>
    </source>
</evidence>
<name>A0A427XY67_9TREE</name>
<evidence type="ECO:0000313" key="10">
    <source>
        <dbReference type="Proteomes" id="UP000279259"/>
    </source>
</evidence>
<keyword evidence="4" id="KW-0238">DNA-binding</keyword>
<evidence type="ECO:0000256" key="4">
    <source>
        <dbReference type="ARBA" id="ARBA00023125"/>
    </source>
</evidence>
<protein>
    <recommendedName>
        <fullName evidence="8">Xylanolytic transcriptional activator regulatory domain-containing protein</fullName>
    </recommendedName>
</protein>
<keyword evidence="10" id="KW-1185">Reference proteome</keyword>
<evidence type="ECO:0000313" key="9">
    <source>
        <dbReference type="EMBL" id="RSH83780.1"/>
    </source>
</evidence>
<organism evidence="9 10">
    <name type="scientific">Saitozyma podzolica</name>
    <dbReference type="NCBI Taxonomy" id="1890683"/>
    <lineage>
        <taxon>Eukaryota</taxon>
        <taxon>Fungi</taxon>
        <taxon>Dikarya</taxon>
        <taxon>Basidiomycota</taxon>
        <taxon>Agaricomycotina</taxon>
        <taxon>Tremellomycetes</taxon>
        <taxon>Tremellales</taxon>
        <taxon>Trimorphomycetaceae</taxon>
        <taxon>Saitozyma</taxon>
    </lineage>
</organism>
<evidence type="ECO:0000256" key="7">
    <source>
        <dbReference type="SAM" id="MobiDB-lite"/>
    </source>
</evidence>
<dbReference type="GO" id="GO:0003677">
    <property type="term" value="F:DNA binding"/>
    <property type="evidence" value="ECO:0007669"/>
    <property type="project" value="UniProtKB-KW"/>
</dbReference>
<evidence type="ECO:0000259" key="8">
    <source>
        <dbReference type="SMART" id="SM00906"/>
    </source>
</evidence>
<dbReference type="AlphaFoldDB" id="A0A427XY67"/>
<sequence length="654" mass="71789">MPADGSSTSMSSGDTLDDALLRLPGRVLRKPDNQPLAGSDLHRRVKRIEDMLGISESEFLSEGSAGQTRGVGVEVDGRSSGSELAVDQAEAVSVNGTKYHLSVGDEGQVREPSRCARHGGALLITLQLVYHGLTSLAQGSTLSDDPQPPILDAPLSRNDHDPNANANANANSLIEPSFAPFFQVLAASKHVSVAPEIGNALLDCFFCYSSPLYNVVQRSIFLRDMALGGPYFSEFLLMTLYASGTRMIDGLGESDRRAQGDLFAKLARDLLVKEMEEPSKITTIRKLTRQGLLVLSGRECAVGNVSQGWLHAGMAFRMIVDMGIHLRWEDVAGSCRLSAEDKDARNRLFWSAFTWDKTISLAFGREPAFPPRRGQDPSRIPSFQDDEEAWAPYFVEPSNCPVALAGYAFQPGLVVATFRAHARITLIVHDLITEMYGQETTMTPAKRLAFVAQTRRRLESWWADLPPTIQCRYDVSTRLSPPPYAYAVNMLYHASWILLLRPTLVTPPTARAHDDTLKSCHHHSSHAHQITTIFDETFGSSKMSYIAMYCAFVAASFDILLLRSEVELVRHEALVRICSWLSMLDKGAVQGPSIRRSVTSISDSTYSAVVQDALLAASESGGWVLERHSALGASQATPGMYDALGVFDFFQLSQ</sequence>
<dbReference type="OrthoDB" id="2594722at2759"/>
<dbReference type="InterPro" id="IPR007219">
    <property type="entry name" value="XnlR_reg_dom"/>
</dbReference>
<dbReference type="Pfam" id="PF04082">
    <property type="entry name" value="Fungal_trans"/>
    <property type="match status" value="1"/>
</dbReference>
<reference evidence="9 10" key="1">
    <citation type="submission" date="2018-11" db="EMBL/GenBank/DDBJ databases">
        <title>Genome sequence of Saitozyma podzolica DSM 27192.</title>
        <authorList>
            <person name="Aliyu H."/>
            <person name="Gorte O."/>
            <person name="Ochsenreither K."/>
        </authorList>
    </citation>
    <scope>NUCLEOTIDE SEQUENCE [LARGE SCALE GENOMIC DNA]</scope>
    <source>
        <strain evidence="9 10">DSM 27192</strain>
    </source>
</reference>
<feature type="domain" description="Xylanolytic transcriptional activator regulatory" evidence="8">
    <location>
        <begin position="308"/>
        <end position="387"/>
    </location>
</feature>
<keyword evidence="1" id="KW-0479">Metal-binding</keyword>
<gene>
    <name evidence="9" type="ORF">EHS25_005395</name>
</gene>
<comment type="caution">
    <text evidence="9">The sequence shown here is derived from an EMBL/GenBank/DDBJ whole genome shotgun (WGS) entry which is preliminary data.</text>
</comment>
<evidence type="ECO:0000256" key="5">
    <source>
        <dbReference type="ARBA" id="ARBA00023163"/>
    </source>
</evidence>
<accession>A0A427XY67</accession>
<keyword evidence="5" id="KW-0804">Transcription</keyword>
<evidence type="ECO:0000256" key="3">
    <source>
        <dbReference type="ARBA" id="ARBA00023015"/>
    </source>
</evidence>
<proteinExistence type="predicted"/>
<dbReference type="GO" id="GO:0008270">
    <property type="term" value="F:zinc ion binding"/>
    <property type="evidence" value="ECO:0007669"/>
    <property type="project" value="InterPro"/>
</dbReference>
<keyword evidence="2" id="KW-0862">Zinc</keyword>